<proteinExistence type="predicted"/>
<dbReference type="InterPro" id="IPR003593">
    <property type="entry name" value="AAA+_ATPase"/>
</dbReference>
<evidence type="ECO:0000256" key="5">
    <source>
        <dbReference type="ARBA" id="ARBA00022967"/>
    </source>
</evidence>
<dbReference type="InterPro" id="IPR027417">
    <property type="entry name" value="P-loop_NTPase"/>
</dbReference>
<keyword evidence="3" id="KW-0547">Nucleotide-binding</keyword>
<dbReference type="InterPro" id="IPR003439">
    <property type="entry name" value="ABC_transporter-like_ATP-bd"/>
</dbReference>
<dbReference type="InterPro" id="IPR017871">
    <property type="entry name" value="ABC_transporter-like_CS"/>
</dbReference>
<dbReference type="PROSITE" id="PS50893">
    <property type="entry name" value="ABC_TRANSPORTER_2"/>
    <property type="match status" value="1"/>
</dbReference>
<dbReference type="InterPro" id="IPR050086">
    <property type="entry name" value="MetN_ABC_transporter-like"/>
</dbReference>
<keyword evidence="1" id="KW-0813">Transport</keyword>
<evidence type="ECO:0000256" key="2">
    <source>
        <dbReference type="ARBA" id="ARBA00022475"/>
    </source>
</evidence>
<gene>
    <name evidence="8" type="primary">phnC</name>
    <name evidence="8" type="ORF">HCR76_14305</name>
</gene>
<dbReference type="Pfam" id="PF00005">
    <property type="entry name" value="ABC_tran"/>
    <property type="match status" value="1"/>
</dbReference>
<dbReference type="Proteomes" id="UP000662814">
    <property type="component" value="Chromosome"/>
</dbReference>
<dbReference type="PANTHER" id="PTHR43166">
    <property type="entry name" value="AMINO ACID IMPORT ATP-BINDING PROTEIN"/>
    <property type="match status" value="1"/>
</dbReference>
<dbReference type="EMBL" id="CP061169">
    <property type="protein sequence ID" value="QPZ37963.1"/>
    <property type="molecule type" value="Genomic_DNA"/>
</dbReference>
<keyword evidence="5" id="KW-1278">Translocase</keyword>
<evidence type="ECO:0000256" key="4">
    <source>
        <dbReference type="ARBA" id="ARBA00022840"/>
    </source>
</evidence>
<dbReference type="SMART" id="SM00382">
    <property type="entry name" value="AAA"/>
    <property type="match status" value="1"/>
</dbReference>
<evidence type="ECO:0000256" key="1">
    <source>
        <dbReference type="ARBA" id="ARBA00022448"/>
    </source>
</evidence>
<feature type="domain" description="ABC transporter" evidence="7">
    <location>
        <begin position="16"/>
        <end position="260"/>
    </location>
</feature>
<dbReference type="GO" id="GO:0005524">
    <property type="term" value="F:ATP binding"/>
    <property type="evidence" value="ECO:0007669"/>
    <property type="project" value="UniProtKB-KW"/>
</dbReference>
<evidence type="ECO:0000256" key="6">
    <source>
        <dbReference type="ARBA" id="ARBA00023136"/>
    </source>
</evidence>
<name>A0ABX6YGP6_9MICO</name>
<sequence>MVRNTMNNAERTGAGIRFDDVGVTYPNGFTGLRGVNLSIEPGEMVAIVGLSGAGKSTLIRAINGLVPITDGQITVGDVGLRGLSGRRLRQLRSEVGMVFQSFNLAKRTSVINNVLMGRLHHTAAWRTLLGAWSKGDVELAMQALERVEIVQKAYANASELSGGQQQRVAIARALAQKPRVILADEPTASLDPPTSHVVMRDLQQINAELGITVVVNLHFLDLARRYGQRLIGLRGGEVVYDGPGSEADESVFESIYGRSLTAEDVLDSRPVVP</sequence>
<dbReference type="NCBIfam" id="TIGR02315">
    <property type="entry name" value="ABC_phnC"/>
    <property type="match status" value="1"/>
</dbReference>
<dbReference type="PANTHER" id="PTHR43166:SF6">
    <property type="entry name" value="PHOSPHONATES IMPORT ATP-BINDING PROTEIN PHNC"/>
    <property type="match status" value="1"/>
</dbReference>
<organism evidence="8 9">
    <name type="scientific">Paramicrobacterium chengjingii</name>
    <dbReference type="NCBI Taxonomy" id="2769067"/>
    <lineage>
        <taxon>Bacteria</taxon>
        <taxon>Bacillati</taxon>
        <taxon>Actinomycetota</taxon>
        <taxon>Actinomycetes</taxon>
        <taxon>Micrococcales</taxon>
        <taxon>Microbacteriaceae</taxon>
        <taxon>Paramicrobacterium</taxon>
    </lineage>
</organism>
<evidence type="ECO:0000313" key="9">
    <source>
        <dbReference type="Proteomes" id="UP000662814"/>
    </source>
</evidence>
<dbReference type="InterPro" id="IPR012693">
    <property type="entry name" value="ABC_transpr_PhnC"/>
</dbReference>
<keyword evidence="6" id="KW-0472">Membrane</keyword>
<evidence type="ECO:0000313" key="8">
    <source>
        <dbReference type="EMBL" id="QPZ37963.1"/>
    </source>
</evidence>
<keyword evidence="2" id="KW-1003">Cell membrane</keyword>
<dbReference type="CDD" id="cd03256">
    <property type="entry name" value="ABC_PhnC_transporter"/>
    <property type="match status" value="1"/>
</dbReference>
<protein>
    <submittedName>
        <fullName evidence="8">Phosphonate ABC transporter ATP-binding protein</fullName>
    </submittedName>
</protein>
<keyword evidence="4 8" id="KW-0067">ATP-binding</keyword>
<evidence type="ECO:0000259" key="7">
    <source>
        <dbReference type="PROSITE" id="PS50893"/>
    </source>
</evidence>
<keyword evidence="9" id="KW-1185">Reference proteome</keyword>
<dbReference type="SUPFAM" id="SSF52540">
    <property type="entry name" value="P-loop containing nucleoside triphosphate hydrolases"/>
    <property type="match status" value="1"/>
</dbReference>
<dbReference type="PROSITE" id="PS00211">
    <property type="entry name" value="ABC_TRANSPORTER_1"/>
    <property type="match status" value="1"/>
</dbReference>
<accession>A0ABX6YGP6</accession>
<dbReference type="Gene3D" id="3.40.50.300">
    <property type="entry name" value="P-loop containing nucleotide triphosphate hydrolases"/>
    <property type="match status" value="1"/>
</dbReference>
<reference evidence="8 9" key="1">
    <citation type="submission" date="2020-12" db="EMBL/GenBank/DDBJ databases">
        <title>Microbacterium sp. HY060.</title>
        <authorList>
            <person name="Zhou J."/>
        </authorList>
    </citation>
    <scope>NUCLEOTIDE SEQUENCE [LARGE SCALE GENOMIC DNA]</scope>
    <source>
        <strain evidence="8 9">HY60</strain>
    </source>
</reference>
<evidence type="ECO:0000256" key="3">
    <source>
        <dbReference type="ARBA" id="ARBA00022741"/>
    </source>
</evidence>